<dbReference type="HOGENOM" id="CLU_894243_0_0_1"/>
<feature type="region of interest" description="Disordered" evidence="1">
    <location>
        <begin position="199"/>
        <end position="263"/>
    </location>
</feature>
<evidence type="ECO:0000313" key="3">
    <source>
        <dbReference type="Proteomes" id="UP000030672"/>
    </source>
</evidence>
<dbReference type="EMBL" id="KL584919">
    <property type="protein sequence ID" value="KEQ57481.1"/>
    <property type="molecule type" value="Genomic_DNA"/>
</dbReference>
<dbReference type="AlphaFoldDB" id="A0A074W4G9"/>
<organism evidence="2 3">
    <name type="scientific">Aureobasidium melanogenum (strain CBS 110374)</name>
    <name type="common">Aureobasidium pullulans var. melanogenum</name>
    <dbReference type="NCBI Taxonomy" id="1043003"/>
    <lineage>
        <taxon>Eukaryota</taxon>
        <taxon>Fungi</taxon>
        <taxon>Dikarya</taxon>
        <taxon>Ascomycota</taxon>
        <taxon>Pezizomycotina</taxon>
        <taxon>Dothideomycetes</taxon>
        <taxon>Dothideomycetidae</taxon>
        <taxon>Dothideales</taxon>
        <taxon>Saccotheciaceae</taxon>
        <taxon>Aureobasidium</taxon>
    </lineage>
</organism>
<name>A0A074W4G9_AURM1</name>
<sequence>MRHWERVGLGPNHIPPDSPYLPNLHTSLGQPQVRPFLSCSPQYVPMNPQVAGATLLHLNRQSAHLQPKRSHGTPANAHVVHQGQAPLERSLPNTQQGPAPSASGGCCTSNKHFISHVKDAADQLRELSQWLHQQINALRDQGGENHTTLLEGQDNIKNVLYQIRSSQYQIQDEQRILESKLDEQANEISQLRILYEKEQTCSKSNPGTNERSLKRKRTTQKPNPKRVRRSNQQERIREAGPNGGTDRRRSSRIAHAKEGTAKT</sequence>
<feature type="compositionally biased region" description="Basic residues" evidence="1">
    <location>
        <begin position="213"/>
        <end position="229"/>
    </location>
</feature>
<feature type="compositionally biased region" description="Polar residues" evidence="1">
    <location>
        <begin position="201"/>
        <end position="210"/>
    </location>
</feature>
<evidence type="ECO:0000256" key="1">
    <source>
        <dbReference type="SAM" id="MobiDB-lite"/>
    </source>
</evidence>
<dbReference type="RefSeq" id="XP_040874505.1">
    <property type="nucleotide sequence ID" value="XM_041025570.1"/>
</dbReference>
<gene>
    <name evidence="2" type="ORF">M437DRAFT_70769</name>
</gene>
<keyword evidence="3" id="KW-1185">Reference proteome</keyword>
<dbReference type="Proteomes" id="UP000030672">
    <property type="component" value="Unassembled WGS sequence"/>
</dbReference>
<evidence type="ECO:0000313" key="2">
    <source>
        <dbReference type="EMBL" id="KEQ57481.1"/>
    </source>
</evidence>
<accession>A0A074W4G9</accession>
<proteinExistence type="predicted"/>
<feature type="region of interest" description="Disordered" evidence="1">
    <location>
        <begin position="1"/>
        <end position="21"/>
    </location>
</feature>
<protein>
    <submittedName>
        <fullName evidence="2">Uncharacterized protein</fullName>
    </submittedName>
</protein>
<reference evidence="2 3" key="1">
    <citation type="journal article" date="2014" name="BMC Genomics">
        <title>Genome sequencing of four Aureobasidium pullulans varieties: biotechnological potential, stress tolerance, and description of new species.</title>
        <authorList>
            <person name="Gostin Ar C."/>
            <person name="Ohm R.A."/>
            <person name="Kogej T."/>
            <person name="Sonjak S."/>
            <person name="Turk M."/>
            <person name="Zajc J."/>
            <person name="Zalar P."/>
            <person name="Grube M."/>
            <person name="Sun H."/>
            <person name="Han J."/>
            <person name="Sharma A."/>
            <person name="Chiniquy J."/>
            <person name="Ngan C.Y."/>
            <person name="Lipzen A."/>
            <person name="Barry K."/>
            <person name="Grigoriev I.V."/>
            <person name="Gunde-Cimerman N."/>
        </authorList>
    </citation>
    <scope>NUCLEOTIDE SEQUENCE [LARGE SCALE GENOMIC DNA]</scope>
    <source>
        <strain evidence="2 3">CBS 110374</strain>
    </source>
</reference>
<dbReference type="GeneID" id="63918943"/>